<keyword evidence="4 8" id="KW-0812">Transmembrane</keyword>
<proteinExistence type="inferred from homology"/>
<keyword evidence="5 8" id="KW-1133">Transmembrane helix</keyword>
<keyword evidence="3 8" id="KW-0132">Cell division</keyword>
<accession>A0ABS2QI16</accession>
<dbReference type="GO" id="GO:0051301">
    <property type="term" value="P:cell division"/>
    <property type="evidence" value="ECO:0007669"/>
    <property type="project" value="UniProtKB-KW"/>
</dbReference>
<comment type="similarity">
    <text evidence="8">Belongs to the FtsQ/DivIB family. DivIB subfamily.</text>
</comment>
<evidence type="ECO:0000256" key="6">
    <source>
        <dbReference type="ARBA" id="ARBA00023136"/>
    </source>
</evidence>
<dbReference type="PROSITE" id="PS51779">
    <property type="entry name" value="POTRA"/>
    <property type="match status" value="1"/>
</dbReference>
<organism evidence="10 11">
    <name type="scientific">Peribacillus deserti</name>
    <dbReference type="NCBI Taxonomy" id="673318"/>
    <lineage>
        <taxon>Bacteria</taxon>
        <taxon>Bacillati</taxon>
        <taxon>Bacillota</taxon>
        <taxon>Bacilli</taxon>
        <taxon>Bacillales</taxon>
        <taxon>Bacillaceae</taxon>
        <taxon>Peribacillus</taxon>
    </lineage>
</organism>
<comment type="subcellular location">
    <subcellularLocation>
        <location evidence="8">Cell membrane</location>
        <topology evidence="8">Single-pass type II membrane protein</topology>
    </subcellularLocation>
    <subcellularLocation>
        <location evidence="1">Membrane</location>
    </subcellularLocation>
    <text evidence="8">Localizes to the division septum.</text>
</comment>
<dbReference type="Pfam" id="PF08478">
    <property type="entry name" value="POTRA_1"/>
    <property type="match status" value="1"/>
</dbReference>
<dbReference type="InterPro" id="IPR005548">
    <property type="entry name" value="Cell_div_FtsQ/DivIB_C"/>
</dbReference>
<evidence type="ECO:0000313" key="10">
    <source>
        <dbReference type="EMBL" id="MBM7692359.1"/>
    </source>
</evidence>
<dbReference type="Gene3D" id="3.40.50.10960">
    <property type="match status" value="1"/>
</dbReference>
<dbReference type="Proteomes" id="UP000823486">
    <property type="component" value="Unassembled WGS sequence"/>
</dbReference>
<dbReference type="RefSeq" id="WP_204541701.1">
    <property type="nucleotide sequence ID" value="NZ_JAFBFI010000006.1"/>
</dbReference>
<keyword evidence="2 8" id="KW-1003">Cell membrane</keyword>
<keyword evidence="6 8" id="KW-0472">Membrane</keyword>
<evidence type="ECO:0000256" key="7">
    <source>
        <dbReference type="ARBA" id="ARBA00023306"/>
    </source>
</evidence>
<evidence type="ECO:0000313" key="11">
    <source>
        <dbReference type="Proteomes" id="UP000823486"/>
    </source>
</evidence>
<keyword evidence="7 8" id="KW-0131">Cell cycle</keyword>
<dbReference type="EMBL" id="JAFBFI010000006">
    <property type="protein sequence ID" value="MBM7692359.1"/>
    <property type="molecule type" value="Genomic_DNA"/>
</dbReference>
<keyword evidence="11" id="KW-1185">Reference proteome</keyword>
<protein>
    <recommendedName>
        <fullName evidence="8">Cell division protein DivIB</fullName>
    </recommendedName>
</protein>
<feature type="domain" description="POTRA" evidence="9">
    <location>
        <begin position="50"/>
        <end position="118"/>
    </location>
</feature>
<feature type="transmembrane region" description="Helical" evidence="8">
    <location>
        <begin position="28"/>
        <end position="45"/>
    </location>
</feature>
<dbReference type="PANTHER" id="PTHR37820:SF1">
    <property type="entry name" value="CELL DIVISION PROTEIN FTSQ"/>
    <property type="match status" value="1"/>
</dbReference>
<dbReference type="InterPro" id="IPR026580">
    <property type="entry name" value="DivIB"/>
</dbReference>
<dbReference type="HAMAP" id="MF_00912">
    <property type="entry name" value="DivIB"/>
    <property type="match status" value="1"/>
</dbReference>
<dbReference type="Pfam" id="PF03799">
    <property type="entry name" value="FtsQ_DivIB_C"/>
    <property type="match status" value="1"/>
</dbReference>
<evidence type="ECO:0000256" key="5">
    <source>
        <dbReference type="ARBA" id="ARBA00022989"/>
    </source>
</evidence>
<evidence type="ECO:0000256" key="3">
    <source>
        <dbReference type="ARBA" id="ARBA00022618"/>
    </source>
</evidence>
<evidence type="ECO:0000256" key="1">
    <source>
        <dbReference type="ARBA" id="ARBA00004370"/>
    </source>
</evidence>
<evidence type="ECO:0000259" key="9">
    <source>
        <dbReference type="PROSITE" id="PS51779"/>
    </source>
</evidence>
<dbReference type="PANTHER" id="PTHR37820">
    <property type="entry name" value="CELL DIVISION PROTEIN DIVIB"/>
    <property type="match status" value="1"/>
</dbReference>
<comment type="caution">
    <text evidence="10">The sequence shown here is derived from an EMBL/GenBank/DDBJ whole genome shotgun (WGS) entry which is preliminary data.</text>
</comment>
<dbReference type="InterPro" id="IPR013685">
    <property type="entry name" value="POTRA_FtsQ_type"/>
</dbReference>
<dbReference type="InterPro" id="IPR050487">
    <property type="entry name" value="FtsQ_DivIB"/>
</dbReference>
<comment type="function">
    <text evidence="8">Cell division protein that may be involved in stabilizing or promoting the assembly of the division complex.</text>
</comment>
<dbReference type="InterPro" id="IPR034746">
    <property type="entry name" value="POTRA"/>
</dbReference>
<gene>
    <name evidence="8" type="primary">divIB</name>
    <name evidence="10" type="ORF">JOC77_001789</name>
</gene>
<evidence type="ECO:0000256" key="8">
    <source>
        <dbReference type="HAMAP-Rule" id="MF_00912"/>
    </source>
</evidence>
<evidence type="ECO:0000256" key="2">
    <source>
        <dbReference type="ARBA" id="ARBA00022475"/>
    </source>
</evidence>
<evidence type="ECO:0000256" key="4">
    <source>
        <dbReference type="ARBA" id="ARBA00022692"/>
    </source>
</evidence>
<dbReference type="Gene3D" id="3.10.20.310">
    <property type="entry name" value="membrane protein fhac"/>
    <property type="match status" value="1"/>
</dbReference>
<reference evidence="10 11" key="1">
    <citation type="submission" date="2021-01" db="EMBL/GenBank/DDBJ databases">
        <title>Genomic Encyclopedia of Type Strains, Phase IV (KMG-IV): sequencing the most valuable type-strain genomes for metagenomic binning, comparative biology and taxonomic classification.</title>
        <authorList>
            <person name="Goeker M."/>
        </authorList>
    </citation>
    <scope>NUCLEOTIDE SEQUENCE [LARGE SCALE GENOMIC DNA]</scope>
    <source>
        <strain evidence="10 11">DSM 105482</strain>
    </source>
</reference>
<name>A0ABS2QI16_9BACI</name>
<sequence>MEKGNIVSIEERIPKLKQIRKRKANKRLIMLLSFFFLLIGAVVYLQSPLSHIKDIRIQGNKYIAEAHIQALSGLSKGDNIWDIDKEGVWRRLKRDPQIKSAKVSLAFPNHVNIQVEEYRRIGYLSRESRYYPILQSGELLKPLAKGDLPDYAPILVDFSKGDALSQLVMELSKLPPEILNSVSEIYNDPKKTDPYHLVIYMNDGFEVNATSRSLSDKLVHYPSIISQLDPDVKGVIDLEVGSYFKAYEKGDNDSKKGTDRKGNE</sequence>